<evidence type="ECO:0000256" key="1">
    <source>
        <dbReference type="SAM" id="MobiDB-lite"/>
    </source>
</evidence>
<accession>A0ABY7NWY4</accession>
<dbReference type="EMBL" id="CP115300">
    <property type="protein sequence ID" value="WBO61992.1"/>
    <property type="molecule type" value="Genomic_DNA"/>
</dbReference>
<dbReference type="InterPro" id="IPR018958">
    <property type="entry name" value="Knr4/Smi1-like_dom"/>
</dbReference>
<keyword evidence="4" id="KW-1185">Reference proteome</keyword>
<evidence type="ECO:0000313" key="3">
    <source>
        <dbReference type="EMBL" id="WBO61992.1"/>
    </source>
</evidence>
<gene>
    <name evidence="3" type="ORF">O1G22_03660</name>
</gene>
<proteinExistence type="predicted"/>
<dbReference type="InterPro" id="IPR051873">
    <property type="entry name" value="KNR4/SMI1_regulator"/>
</dbReference>
<feature type="compositionally biased region" description="Pro residues" evidence="1">
    <location>
        <begin position="199"/>
        <end position="210"/>
    </location>
</feature>
<reference evidence="3 4" key="1">
    <citation type="submission" date="2022-12" db="EMBL/GenBank/DDBJ databases">
        <authorList>
            <person name="Mo P."/>
        </authorList>
    </citation>
    <scope>NUCLEOTIDE SEQUENCE [LARGE SCALE GENOMIC DNA]</scope>
    <source>
        <strain evidence="3 4">HUAS 2-6</strain>
    </source>
</reference>
<dbReference type="RefSeq" id="WP_270079943.1">
    <property type="nucleotide sequence ID" value="NZ_CP115300.1"/>
</dbReference>
<dbReference type="InterPro" id="IPR037883">
    <property type="entry name" value="Knr4/Smi1-like_sf"/>
</dbReference>
<sequence length="385" mass="41746">MSTELVENSWDRIDSWLDRHAPRTLASLRAPAAEEDIRAAEAELGLASPPDLRASLRRHDGATGDREAFRFPTHDRLLGLREIAGMTVDMRGFAADLDEEAAASYWHQGYAKIGSYGVTADGLTVDCRPGRTSYGAIGRFFDESGTDFGHADSLGAYLAGVADRLEGGMNAGAAAFNGRLIWGSALAPRPDWGSADDPLPGPKEPLPPLDLPESGTDPLPVGYLLSLEELGALVAMLPRERLAVTARRQLRRLATETGPAKYPETGAALDALERNESVPADPAGPLALRLRSVLAQADTQRDDLRRWAAQRMAETIWSASPHRAVYGIAITRSRLSVDWRAELLADLGDPPIPPMPDDRFWGTLRNPDVNSSYYADRCVPDVSVS</sequence>
<dbReference type="Pfam" id="PF09346">
    <property type="entry name" value="SMI1_KNR4"/>
    <property type="match status" value="1"/>
</dbReference>
<feature type="region of interest" description="Disordered" evidence="1">
    <location>
        <begin position="192"/>
        <end position="215"/>
    </location>
</feature>
<dbReference type="SUPFAM" id="SSF160631">
    <property type="entry name" value="SMI1/KNR4-like"/>
    <property type="match status" value="1"/>
</dbReference>
<organism evidence="3 4">
    <name type="scientific">Streptomyces camelliae</name>
    <dbReference type="NCBI Taxonomy" id="3004093"/>
    <lineage>
        <taxon>Bacteria</taxon>
        <taxon>Bacillati</taxon>
        <taxon>Actinomycetota</taxon>
        <taxon>Actinomycetes</taxon>
        <taxon>Kitasatosporales</taxon>
        <taxon>Streptomycetaceae</taxon>
        <taxon>Streptomyces</taxon>
    </lineage>
</organism>
<evidence type="ECO:0000259" key="2">
    <source>
        <dbReference type="SMART" id="SM00860"/>
    </source>
</evidence>
<protein>
    <submittedName>
        <fullName evidence="3">SMI1/KNR4 family protein</fullName>
    </submittedName>
</protein>
<dbReference type="Proteomes" id="UP001212326">
    <property type="component" value="Chromosome"/>
</dbReference>
<dbReference type="SMART" id="SM00860">
    <property type="entry name" value="SMI1_KNR4"/>
    <property type="match status" value="1"/>
</dbReference>
<dbReference type="PANTHER" id="PTHR47432:SF1">
    <property type="entry name" value="CELL WALL ASSEMBLY REGULATOR SMI1"/>
    <property type="match status" value="1"/>
</dbReference>
<evidence type="ECO:0000313" key="4">
    <source>
        <dbReference type="Proteomes" id="UP001212326"/>
    </source>
</evidence>
<name>A0ABY7NWY4_9ACTN</name>
<dbReference type="PANTHER" id="PTHR47432">
    <property type="entry name" value="CELL WALL ASSEMBLY REGULATOR SMI1"/>
    <property type="match status" value="1"/>
</dbReference>
<feature type="domain" description="Knr4/Smi1-like" evidence="2">
    <location>
        <begin position="31"/>
        <end position="160"/>
    </location>
</feature>